<gene>
    <name evidence="1" type="ORF">FA95DRAFT_883405</name>
</gene>
<name>A0ACB8R8C2_9AGAM</name>
<protein>
    <submittedName>
        <fullName evidence="1">Uncharacterized protein</fullName>
    </submittedName>
</protein>
<reference evidence="1" key="1">
    <citation type="submission" date="2021-02" db="EMBL/GenBank/DDBJ databases">
        <authorList>
            <consortium name="DOE Joint Genome Institute"/>
            <person name="Ahrendt S."/>
            <person name="Looney B.P."/>
            <person name="Miyauchi S."/>
            <person name="Morin E."/>
            <person name="Drula E."/>
            <person name="Courty P.E."/>
            <person name="Chicoki N."/>
            <person name="Fauchery L."/>
            <person name="Kohler A."/>
            <person name="Kuo A."/>
            <person name="Labutti K."/>
            <person name="Pangilinan J."/>
            <person name="Lipzen A."/>
            <person name="Riley R."/>
            <person name="Andreopoulos W."/>
            <person name="He G."/>
            <person name="Johnson J."/>
            <person name="Barry K.W."/>
            <person name="Grigoriev I.V."/>
            <person name="Nagy L."/>
            <person name="Hibbett D."/>
            <person name="Henrissat B."/>
            <person name="Matheny P.B."/>
            <person name="Labbe J."/>
            <person name="Martin F."/>
        </authorList>
    </citation>
    <scope>NUCLEOTIDE SEQUENCE</scope>
    <source>
        <strain evidence="1">FP105234-sp</strain>
    </source>
</reference>
<evidence type="ECO:0000313" key="1">
    <source>
        <dbReference type="EMBL" id="KAI0040419.1"/>
    </source>
</evidence>
<accession>A0ACB8R8C2</accession>
<dbReference type="EMBL" id="MU276197">
    <property type="protein sequence ID" value="KAI0040419.1"/>
    <property type="molecule type" value="Genomic_DNA"/>
</dbReference>
<organism evidence="1 2">
    <name type="scientific">Auriscalpium vulgare</name>
    <dbReference type="NCBI Taxonomy" id="40419"/>
    <lineage>
        <taxon>Eukaryota</taxon>
        <taxon>Fungi</taxon>
        <taxon>Dikarya</taxon>
        <taxon>Basidiomycota</taxon>
        <taxon>Agaricomycotina</taxon>
        <taxon>Agaricomycetes</taxon>
        <taxon>Russulales</taxon>
        <taxon>Auriscalpiaceae</taxon>
        <taxon>Auriscalpium</taxon>
    </lineage>
</organism>
<reference evidence="1" key="2">
    <citation type="journal article" date="2022" name="New Phytol.">
        <title>Evolutionary transition to the ectomycorrhizal habit in the genomes of a hyperdiverse lineage of mushroom-forming fungi.</title>
        <authorList>
            <person name="Looney B."/>
            <person name="Miyauchi S."/>
            <person name="Morin E."/>
            <person name="Drula E."/>
            <person name="Courty P.E."/>
            <person name="Kohler A."/>
            <person name="Kuo A."/>
            <person name="LaButti K."/>
            <person name="Pangilinan J."/>
            <person name="Lipzen A."/>
            <person name="Riley R."/>
            <person name="Andreopoulos W."/>
            <person name="He G."/>
            <person name="Johnson J."/>
            <person name="Nolan M."/>
            <person name="Tritt A."/>
            <person name="Barry K.W."/>
            <person name="Grigoriev I.V."/>
            <person name="Nagy L.G."/>
            <person name="Hibbett D."/>
            <person name="Henrissat B."/>
            <person name="Matheny P.B."/>
            <person name="Labbe J."/>
            <person name="Martin F.M."/>
        </authorList>
    </citation>
    <scope>NUCLEOTIDE SEQUENCE</scope>
    <source>
        <strain evidence="1">FP105234-sp</strain>
    </source>
</reference>
<sequence length="221" mass="23190">MNVNTQASERVLYHCICTACGRRNLKWPTARQAFSSSQHGVPQATAPYSSMAGPRDASLGPGGLGAAVSSTYRQPAASLARYDDRGGASGAQPTPKSPNDPALRKKGCLSGREADPVFRLAATRHTQRGYLRSYGSIDLASVSESCDGQRARSPAAHVQRSASRASARKALGSIACPEMRDGAQKRTISCTCALPSDTQDTSLRHLAGVSTAGFLGHSARS</sequence>
<dbReference type="Proteomes" id="UP000814033">
    <property type="component" value="Unassembled WGS sequence"/>
</dbReference>
<evidence type="ECO:0000313" key="2">
    <source>
        <dbReference type="Proteomes" id="UP000814033"/>
    </source>
</evidence>
<comment type="caution">
    <text evidence="1">The sequence shown here is derived from an EMBL/GenBank/DDBJ whole genome shotgun (WGS) entry which is preliminary data.</text>
</comment>
<keyword evidence="2" id="KW-1185">Reference proteome</keyword>
<proteinExistence type="predicted"/>